<protein>
    <submittedName>
        <fullName evidence="2">ROK family protein</fullName>
    </submittedName>
</protein>
<dbReference type="InterPro" id="IPR036388">
    <property type="entry name" value="WH-like_DNA-bd_sf"/>
</dbReference>
<evidence type="ECO:0000313" key="3">
    <source>
        <dbReference type="Proteomes" id="UP000468591"/>
    </source>
</evidence>
<organism evidence="2 3">
    <name type="scientific">Sulfitobacter sediminilitoris</name>
    <dbReference type="NCBI Taxonomy" id="2698830"/>
    <lineage>
        <taxon>Bacteria</taxon>
        <taxon>Pseudomonadati</taxon>
        <taxon>Pseudomonadota</taxon>
        <taxon>Alphaproteobacteria</taxon>
        <taxon>Rhodobacterales</taxon>
        <taxon>Roseobacteraceae</taxon>
        <taxon>Sulfitobacter</taxon>
    </lineage>
</organism>
<dbReference type="AlphaFoldDB" id="A0A6P0CGB3"/>
<dbReference type="InterPro" id="IPR000600">
    <property type="entry name" value="ROK"/>
</dbReference>
<comment type="caution">
    <text evidence="2">The sequence shown here is derived from an EMBL/GenBank/DDBJ whole genome shotgun (WGS) entry which is preliminary data.</text>
</comment>
<dbReference type="InterPro" id="IPR043129">
    <property type="entry name" value="ATPase_NBD"/>
</dbReference>
<reference evidence="2 3" key="1">
    <citation type="submission" date="2020-01" db="EMBL/GenBank/DDBJ databases">
        <title>Sulfitobacter sediminilitoris sp. nov., isolated from a tidal flat.</title>
        <authorList>
            <person name="Park S."/>
            <person name="Yoon J.-H."/>
        </authorList>
    </citation>
    <scope>NUCLEOTIDE SEQUENCE [LARGE SCALE GENOMIC DNA]</scope>
    <source>
        <strain evidence="2 3">JBTF-M27</strain>
    </source>
</reference>
<dbReference type="InterPro" id="IPR036390">
    <property type="entry name" value="WH_DNA-bd_sf"/>
</dbReference>
<accession>A0A6P0CGB3</accession>
<comment type="similarity">
    <text evidence="1">Belongs to the ROK (NagC/XylR) family.</text>
</comment>
<dbReference type="SUPFAM" id="SSF53067">
    <property type="entry name" value="Actin-like ATPase domain"/>
    <property type="match status" value="1"/>
</dbReference>
<dbReference type="PANTHER" id="PTHR18964:SF149">
    <property type="entry name" value="BIFUNCTIONAL UDP-N-ACETYLGLUCOSAMINE 2-EPIMERASE_N-ACETYLMANNOSAMINE KINASE"/>
    <property type="match status" value="1"/>
</dbReference>
<gene>
    <name evidence="2" type="ORF">GV827_13945</name>
</gene>
<dbReference type="Gene3D" id="1.10.10.10">
    <property type="entry name" value="Winged helix-like DNA-binding domain superfamily/Winged helix DNA-binding domain"/>
    <property type="match status" value="1"/>
</dbReference>
<dbReference type="CDD" id="cd24073">
    <property type="entry name" value="ASKHA_ATPase_ROK_CYANR"/>
    <property type="match status" value="1"/>
</dbReference>
<name>A0A6P0CGB3_9RHOB</name>
<dbReference type="Gene3D" id="3.30.420.40">
    <property type="match status" value="2"/>
</dbReference>
<evidence type="ECO:0000256" key="1">
    <source>
        <dbReference type="ARBA" id="ARBA00006479"/>
    </source>
</evidence>
<proteinExistence type="inferred from homology"/>
<dbReference type="EMBL" id="JAABNT010000008">
    <property type="protein sequence ID" value="NEK23504.1"/>
    <property type="molecule type" value="Genomic_DNA"/>
</dbReference>
<sequence length="423" mass="45509">MEVKLIQEAGALTQADGCGPLLRAPQDTPRPLKQQVFEFVRAQGHAARADITHALGISAGSTTTLTADLISAGFLREFERQPRGTGRGRPKVALEVVPEAAHVIGIKLAFKRHTAVLADFAGNVLADAAMPSSDVRRPMAQLLDETQTLIDKLLKNSGKDMQDIQSVGIGMPGIIDHSTGKVVWSSMLETRDENLRAAFIDRFHIPVSLDNDANMLTLAELWFGEGRAMSDFAVVTVESGVGMGLVMGNQLYRGAHGMGLELGHTKVQLDGALCQCGQRGCLEAYLADYALTREASTALGHSFDRGESPEEVLATLFEKAKSGHAAADTIFRRAGRFLSLGLSNVVQLFDPALIILSGERLQYAQFYADEVLDAMRKLTLNEGRRPCRVAINTWDDLVWARGAAALALSAMTASLIGGEARAA</sequence>
<evidence type="ECO:0000313" key="2">
    <source>
        <dbReference type="EMBL" id="NEK23504.1"/>
    </source>
</evidence>
<keyword evidence="3" id="KW-1185">Reference proteome</keyword>
<dbReference type="Pfam" id="PF00480">
    <property type="entry name" value="ROK"/>
    <property type="match status" value="1"/>
</dbReference>
<dbReference type="SUPFAM" id="SSF46785">
    <property type="entry name" value="Winged helix' DNA-binding domain"/>
    <property type="match status" value="1"/>
</dbReference>
<dbReference type="RefSeq" id="WP_164354425.1">
    <property type="nucleotide sequence ID" value="NZ_JAABNT010000008.1"/>
</dbReference>
<dbReference type="PANTHER" id="PTHR18964">
    <property type="entry name" value="ROK (REPRESSOR, ORF, KINASE) FAMILY"/>
    <property type="match status" value="1"/>
</dbReference>
<dbReference type="Proteomes" id="UP000468591">
    <property type="component" value="Unassembled WGS sequence"/>
</dbReference>